<dbReference type="Proteomes" id="UP000076296">
    <property type="component" value="Unassembled WGS sequence"/>
</dbReference>
<proteinExistence type="predicted"/>
<organism evidence="2 3">
    <name type="scientific">Acinetobacter baumannii</name>
    <dbReference type="NCBI Taxonomy" id="470"/>
    <lineage>
        <taxon>Bacteria</taxon>
        <taxon>Pseudomonadati</taxon>
        <taxon>Pseudomonadota</taxon>
        <taxon>Gammaproteobacteria</taxon>
        <taxon>Moraxellales</taxon>
        <taxon>Moraxellaceae</taxon>
        <taxon>Acinetobacter</taxon>
        <taxon>Acinetobacter calcoaceticus/baumannii complex</taxon>
    </lineage>
</organism>
<name>A0AAJ0QX38_ACIBA</name>
<dbReference type="RefSeq" id="WP_031946264.1">
    <property type="nucleotide sequence ID" value="NZ_JAAGSF010000044.1"/>
</dbReference>
<evidence type="ECO:0000256" key="1">
    <source>
        <dbReference type="SAM" id="SignalP"/>
    </source>
</evidence>
<feature type="signal peptide" evidence="1">
    <location>
        <begin position="1"/>
        <end position="19"/>
    </location>
</feature>
<dbReference type="EMBL" id="LRDT01000031">
    <property type="protein sequence ID" value="KZA15929.1"/>
    <property type="molecule type" value="Genomic_DNA"/>
</dbReference>
<accession>A0AAJ0QX38</accession>
<gene>
    <name evidence="2" type="ORF">LV35_02362</name>
</gene>
<feature type="chain" id="PRO_5042515249" description="DUF1311 domain-containing protein" evidence="1">
    <location>
        <begin position="20"/>
        <end position="194"/>
    </location>
</feature>
<keyword evidence="1" id="KW-0732">Signal</keyword>
<comment type="caution">
    <text evidence="2">The sequence shown here is derived from an EMBL/GenBank/DDBJ whole genome shotgun (WGS) entry which is preliminary data.</text>
</comment>
<protein>
    <recommendedName>
        <fullName evidence="4">DUF1311 domain-containing protein</fullName>
    </recommendedName>
</protein>
<sequence length="194" mass="22288">MRLLISFFLLISFGQFVHADSDEYSVAVGYSADFCDISSNETCITHFDELTNSLFKKWGDSLPYNYFEDDHYNANIGLQNLYCAALSDHIRELKYAPIFFDNGMKFIDDYAAKHAVRESKSYDDLRNMNSTNINIPKYHQSWLINDKNILKGVIFSGISNILNDADVATDGDLKRLKIKKKMKESYDSNCMPLL</sequence>
<dbReference type="AlphaFoldDB" id="A0AAJ0QX38"/>
<evidence type="ECO:0000313" key="2">
    <source>
        <dbReference type="EMBL" id="KZA15929.1"/>
    </source>
</evidence>
<reference evidence="2 3" key="1">
    <citation type="submission" date="2016-01" db="EMBL/GenBank/DDBJ databases">
        <title>Draft sequences of Acinetobacter baumannii isolates from wounded military personnel.</title>
        <authorList>
            <person name="Arivett B.A."/>
            <person name="Fiester S.E."/>
            <person name="Ream D.C."/>
            <person name="Actis L.A."/>
        </authorList>
    </citation>
    <scope>NUCLEOTIDE SEQUENCE [LARGE SCALE GENOMIC DNA]</scope>
    <source>
        <strain evidence="2 3">AB2828</strain>
    </source>
</reference>
<evidence type="ECO:0000313" key="3">
    <source>
        <dbReference type="Proteomes" id="UP000076296"/>
    </source>
</evidence>
<evidence type="ECO:0008006" key="4">
    <source>
        <dbReference type="Google" id="ProtNLM"/>
    </source>
</evidence>